<dbReference type="PROSITE" id="PS51257">
    <property type="entry name" value="PROKAR_LIPOPROTEIN"/>
    <property type="match status" value="1"/>
</dbReference>
<comment type="caution">
    <text evidence="1">The sequence shown here is derived from an EMBL/GenBank/DDBJ whole genome shotgun (WGS) entry which is preliminary data.</text>
</comment>
<dbReference type="RefSeq" id="WP_090569813.1">
    <property type="nucleotide sequence ID" value="NZ_JAMKBI010000012.1"/>
</dbReference>
<name>A0A9X3LEB0_9BACI</name>
<proteinExistence type="predicted"/>
<sequence length="111" mass="12424">MKKLFTALLGVTLLVGCSDDASTDTESKKIPIVKEVNEALNDLPEYDLLAQYIDLSTYEADVESDNNGTRVIYFEDEEGQKGYKSVFVKKSNHLKLVSLDNDGLVYDNIIQ</sequence>
<protein>
    <submittedName>
        <fullName evidence="1">Uncharacterized protein</fullName>
    </submittedName>
</protein>
<dbReference type="EMBL" id="JAMKBI010000012">
    <property type="protein sequence ID" value="MCZ8534729.1"/>
    <property type="molecule type" value="Genomic_DNA"/>
</dbReference>
<organism evidence="1 2">
    <name type="scientific">Psychrobacillus psychrodurans</name>
    <dbReference type="NCBI Taxonomy" id="126157"/>
    <lineage>
        <taxon>Bacteria</taxon>
        <taxon>Bacillati</taxon>
        <taxon>Bacillota</taxon>
        <taxon>Bacilli</taxon>
        <taxon>Bacillales</taxon>
        <taxon>Bacillaceae</taxon>
        <taxon>Psychrobacillus</taxon>
    </lineage>
</organism>
<reference evidence="1" key="1">
    <citation type="submission" date="2022-05" db="EMBL/GenBank/DDBJ databases">
        <authorList>
            <person name="Colautti A."/>
            <person name="Iacumin L."/>
        </authorList>
    </citation>
    <scope>NUCLEOTIDE SEQUENCE</scope>
    <source>
        <strain evidence="1">DSM 30747</strain>
    </source>
</reference>
<gene>
    <name evidence="1" type="ORF">M9R61_15605</name>
</gene>
<accession>A0A9X3LEB0</accession>
<dbReference type="Proteomes" id="UP001152172">
    <property type="component" value="Unassembled WGS sequence"/>
</dbReference>
<dbReference type="AlphaFoldDB" id="A0A9X3LEB0"/>
<keyword evidence="2" id="KW-1185">Reference proteome</keyword>
<evidence type="ECO:0000313" key="1">
    <source>
        <dbReference type="EMBL" id="MCZ8534729.1"/>
    </source>
</evidence>
<evidence type="ECO:0000313" key="2">
    <source>
        <dbReference type="Proteomes" id="UP001152172"/>
    </source>
</evidence>